<dbReference type="Proteomes" id="UP000228380">
    <property type="component" value="Chromosome 7"/>
</dbReference>
<name>A0A8B9AK43_PHODC</name>
<dbReference type="GeneID" id="120111409"/>
<evidence type="ECO:0000313" key="3">
    <source>
        <dbReference type="Proteomes" id="UP000228380"/>
    </source>
</evidence>
<reference evidence="4" key="2">
    <citation type="submission" date="2025-08" db="UniProtKB">
        <authorList>
            <consortium name="RefSeq"/>
        </authorList>
    </citation>
    <scope>IDENTIFICATION</scope>
    <source>
        <tissue evidence="4">Young leaves</tissue>
    </source>
</reference>
<gene>
    <name evidence="4" type="primary">LOC120111409</name>
</gene>
<evidence type="ECO:0000256" key="1">
    <source>
        <dbReference type="SAM" id="Coils"/>
    </source>
</evidence>
<dbReference type="OrthoDB" id="694021at2759"/>
<feature type="region of interest" description="Disordered" evidence="2">
    <location>
        <begin position="177"/>
        <end position="197"/>
    </location>
</feature>
<proteinExistence type="predicted"/>
<dbReference type="RefSeq" id="XP_038984388.1">
    <property type="nucleotide sequence ID" value="XM_039128460.1"/>
</dbReference>
<dbReference type="AlphaFoldDB" id="A0A8B9AK43"/>
<evidence type="ECO:0000256" key="2">
    <source>
        <dbReference type="SAM" id="MobiDB-lite"/>
    </source>
</evidence>
<evidence type="ECO:0000313" key="4">
    <source>
        <dbReference type="RefSeq" id="XP_038984388.1"/>
    </source>
</evidence>
<accession>A0A8B9AK43</accession>
<feature type="coiled-coil region" evidence="1">
    <location>
        <begin position="137"/>
        <end position="164"/>
    </location>
</feature>
<dbReference type="KEGG" id="pda:120111409"/>
<keyword evidence="3" id="KW-1185">Reference proteome</keyword>
<keyword evidence="1" id="KW-0175">Coiled coil</keyword>
<reference evidence="3" key="1">
    <citation type="journal article" date="2019" name="Nat. Commun.">
        <title>Genome-wide association mapping of date palm fruit traits.</title>
        <authorList>
            <person name="Hazzouri K.M."/>
            <person name="Gros-Balthazard M."/>
            <person name="Flowers J.M."/>
            <person name="Copetti D."/>
            <person name="Lemansour A."/>
            <person name="Lebrun M."/>
            <person name="Masmoudi K."/>
            <person name="Ferrand S."/>
            <person name="Dhar M.I."/>
            <person name="Fresquez Z.A."/>
            <person name="Rosas U."/>
            <person name="Zhang J."/>
            <person name="Talag J."/>
            <person name="Lee S."/>
            <person name="Kudrna D."/>
            <person name="Powell R.F."/>
            <person name="Leitch I.J."/>
            <person name="Krueger R.R."/>
            <person name="Wing R.A."/>
            <person name="Amiri K.M.A."/>
            <person name="Purugganan M.D."/>
        </authorList>
    </citation>
    <scope>NUCLEOTIDE SEQUENCE [LARGE SCALE GENOMIC DNA]</scope>
    <source>
        <strain evidence="3">cv. Khalas</strain>
    </source>
</reference>
<sequence length="197" mass="22381">MDDVNIQDGLGRVRRTRGPTRARDVWSLHEDEKIVKSFLLPKESHDWVLKSVNRKWKEYRAKLKADWKHDERVGESLSSYATSHIEAQVLAELLGLERYGRVRGYGVGVTPTQLSAVGMYTRNAGEGSSNAEVSRLRATIEDMKDHHQAELAELKQNQQTLQYQLEHISSMLQRYLPPQIPDTSTVRRDGDGAESGP</sequence>
<protein>
    <submittedName>
        <fullName evidence="4">Uncharacterized protein LOC120111409</fullName>
    </submittedName>
</protein>
<organism evidence="3 4">
    <name type="scientific">Phoenix dactylifera</name>
    <name type="common">Date palm</name>
    <dbReference type="NCBI Taxonomy" id="42345"/>
    <lineage>
        <taxon>Eukaryota</taxon>
        <taxon>Viridiplantae</taxon>
        <taxon>Streptophyta</taxon>
        <taxon>Embryophyta</taxon>
        <taxon>Tracheophyta</taxon>
        <taxon>Spermatophyta</taxon>
        <taxon>Magnoliopsida</taxon>
        <taxon>Liliopsida</taxon>
        <taxon>Arecaceae</taxon>
        <taxon>Coryphoideae</taxon>
        <taxon>Phoeniceae</taxon>
        <taxon>Phoenix</taxon>
    </lineage>
</organism>